<name>A0A1H7QY52_9SPHI</name>
<keyword evidence="2" id="KW-0812">Transmembrane</keyword>
<dbReference type="OrthoDB" id="9808543at2"/>
<evidence type="ECO:0000313" key="3">
    <source>
        <dbReference type="EMBL" id="SEL52575.1"/>
    </source>
</evidence>
<reference evidence="4" key="1">
    <citation type="submission" date="2016-10" db="EMBL/GenBank/DDBJ databases">
        <authorList>
            <person name="Varghese N."/>
            <person name="Submissions S."/>
        </authorList>
    </citation>
    <scope>NUCLEOTIDE SEQUENCE [LARGE SCALE GENOMIC DNA]</scope>
    <source>
        <strain evidence="4">Jip14</strain>
    </source>
</reference>
<gene>
    <name evidence="3" type="ORF">SAMN05421740_106161</name>
</gene>
<keyword evidence="2" id="KW-0472">Membrane</keyword>
<feature type="region of interest" description="Disordered" evidence="1">
    <location>
        <begin position="642"/>
        <end position="672"/>
    </location>
</feature>
<proteinExistence type="predicted"/>
<dbReference type="Proteomes" id="UP000198916">
    <property type="component" value="Unassembled WGS sequence"/>
</dbReference>
<dbReference type="EMBL" id="FNZR01000006">
    <property type="protein sequence ID" value="SEL52575.1"/>
    <property type="molecule type" value="Genomic_DNA"/>
</dbReference>
<dbReference type="Gene3D" id="3.40.50.1820">
    <property type="entry name" value="alpha/beta hydrolase"/>
    <property type="match status" value="1"/>
</dbReference>
<feature type="compositionally biased region" description="Basic and acidic residues" evidence="1">
    <location>
        <begin position="643"/>
        <end position="670"/>
    </location>
</feature>
<evidence type="ECO:0000256" key="1">
    <source>
        <dbReference type="SAM" id="MobiDB-lite"/>
    </source>
</evidence>
<feature type="transmembrane region" description="Helical" evidence="2">
    <location>
        <begin position="93"/>
        <end position="111"/>
    </location>
</feature>
<dbReference type="GO" id="GO:0015996">
    <property type="term" value="P:chlorophyll catabolic process"/>
    <property type="evidence" value="ECO:0007669"/>
    <property type="project" value="TreeGrafter"/>
</dbReference>
<dbReference type="InterPro" id="IPR029058">
    <property type="entry name" value="AB_hydrolase_fold"/>
</dbReference>
<dbReference type="GO" id="GO:0047746">
    <property type="term" value="F:chlorophyllase activity"/>
    <property type="evidence" value="ECO:0007669"/>
    <property type="project" value="TreeGrafter"/>
</dbReference>
<evidence type="ECO:0008006" key="5">
    <source>
        <dbReference type="Google" id="ProtNLM"/>
    </source>
</evidence>
<feature type="transmembrane region" description="Helical" evidence="2">
    <location>
        <begin position="143"/>
        <end position="163"/>
    </location>
</feature>
<protein>
    <recommendedName>
        <fullName evidence="5">Chlorophyllase enzyme</fullName>
    </recommendedName>
</protein>
<feature type="transmembrane region" description="Helical" evidence="2">
    <location>
        <begin position="29"/>
        <end position="49"/>
    </location>
</feature>
<dbReference type="RefSeq" id="WP_090606730.1">
    <property type="nucleotide sequence ID" value="NZ_FNZR01000006.1"/>
</dbReference>
<dbReference type="SUPFAM" id="SSF53474">
    <property type="entry name" value="alpha/beta-Hydrolases"/>
    <property type="match status" value="1"/>
</dbReference>
<dbReference type="AlphaFoldDB" id="A0A1H7QY52"/>
<sequence length="772" mass="87060">MEDHVKSRWERIQKGWRKAVMAITPSRRVLQASGIGIFIVSLLFIAFNFADRLLSSVGIGYYLLTVIGYVGAAYLVAVLISFAIGLAGKTPRYFRQSIAFVIFFMLFFSRLGWPYNWIIIGSLIVFSALIFGGIAYRRKKRGPATVAFLIGIIGLGLGLFFFWHPGGKVPPLTNHKMLADLPEHIAAPDPTQKGKWKVSFLTYGSGKDKHRTAYGSDVSIETPSVDASFLLKPWKGISGKLRTWYFGFDETALPLNAMVWYPDDLEEPAPLVLVVHGNHLAQDWSEGGYDYLGELLASRGYIVASVDENFLNSSFTDMPQGRMQQENGTRGWLMLKHLELWRQWNQDPSSPFYQRVDMGNIALIGHSRGGEAIAHAALFNTLPCFPDNANETFDFNFSINAYVAIAPVDGQYKPASILAPMRDINYFVIHGTHDMDVQSYSGLSLYKRIQYSPAYTGFKAGLYVHHANHGQFNTSWGKYDGSSPSINQFNIASIMPANEQEQIAKVYISAFLETHLKQVTDYKPLFVDYRYGRNWLPKQIYFNQYESSEATFFARYEEDLDLQTASAPGVRIEAENLSVWKESQHNLAGSGHLSRAAYLGWNWEKDEKLIGKYTVDFGDSIQFDLKGKALVFSLAASDGSSQHVEKGKKDKQAKKEKQHSSADTKKRGQDAAEPQPIDFTIALIDREGNRMHVLLSNCSPLQPQLKKKLTKFAFLNTNDDAEPVPDFFYFDLDRLHREHPTFDQKNVRALSFIFDQSPAGVLILDDIGFMKL</sequence>
<evidence type="ECO:0000313" key="4">
    <source>
        <dbReference type="Proteomes" id="UP000198916"/>
    </source>
</evidence>
<keyword evidence="4" id="KW-1185">Reference proteome</keyword>
<organism evidence="3 4">
    <name type="scientific">Parapedobacter koreensis</name>
    <dbReference type="NCBI Taxonomy" id="332977"/>
    <lineage>
        <taxon>Bacteria</taxon>
        <taxon>Pseudomonadati</taxon>
        <taxon>Bacteroidota</taxon>
        <taxon>Sphingobacteriia</taxon>
        <taxon>Sphingobacteriales</taxon>
        <taxon>Sphingobacteriaceae</taxon>
        <taxon>Parapedobacter</taxon>
    </lineage>
</organism>
<keyword evidence="2" id="KW-1133">Transmembrane helix</keyword>
<accession>A0A1H7QY52</accession>
<evidence type="ECO:0000256" key="2">
    <source>
        <dbReference type="SAM" id="Phobius"/>
    </source>
</evidence>
<dbReference type="STRING" id="332977.SAMN05421740_106161"/>
<feature type="transmembrane region" description="Helical" evidence="2">
    <location>
        <begin position="61"/>
        <end position="86"/>
    </location>
</feature>
<dbReference type="PANTHER" id="PTHR33428">
    <property type="entry name" value="CHLOROPHYLLASE-2, CHLOROPLASTIC"/>
    <property type="match status" value="1"/>
</dbReference>
<dbReference type="PANTHER" id="PTHR33428:SF14">
    <property type="entry name" value="CARBOXYLESTERASE TYPE B DOMAIN-CONTAINING PROTEIN"/>
    <property type="match status" value="1"/>
</dbReference>
<feature type="transmembrane region" description="Helical" evidence="2">
    <location>
        <begin position="117"/>
        <end position="136"/>
    </location>
</feature>